<keyword evidence="3" id="KW-1185">Reference proteome</keyword>
<protein>
    <recommendedName>
        <fullName evidence="4">Transmembrane protein</fullName>
    </recommendedName>
</protein>
<evidence type="ECO:0000313" key="2">
    <source>
        <dbReference type="EMBL" id="CAD6192182.1"/>
    </source>
</evidence>
<dbReference type="OrthoDB" id="5841292at2759"/>
<evidence type="ECO:0000256" key="1">
    <source>
        <dbReference type="SAM" id="Phobius"/>
    </source>
</evidence>
<sequence length="330" mass="36843">MKTSIPRIALNGEEKQLRAISVASSSRYDEPPSRTASSESSRFFSIAPTATLASMGRKRRMSEAFLRKMVSTRTLTWTCVLMQLVGSCVCLIASLAVISAKLNSVSIYPDKQYVSIEWWSFCVLSLLMIVCTVGAMIGLSNHKKPSFCRIFFAGLSGLRNPHITKDDVDAFLRRRRVSRFQTTDSPVVAMSQRQSDNASKGPLLACFVAQIVISTFAVAENVVVMRIPEHEFVLPETKTATMITGTFFIVYVFCSFFALCALFANSSLFIYVHLFFSLVMETGFAAMLAVMVAVQPGWPVQLLIFVLNLAMILTIYYEFKFLRVLKKLST</sequence>
<feature type="transmembrane region" description="Helical" evidence="1">
    <location>
        <begin position="118"/>
        <end position="139"/>
    </location>
</feature>
<keyword evidence="1" id="KW-0812">Transmembrane</keyword>
<gene>
    <name evidence="2" type="ORF">CAUJ_LOCUS8101</name>
</gene>
<proteinExistence type="predicted"/>
<keyword evidence="1" id="KW-0472">Membrane</keyword>
<feature type="transmembrane region" description="Helical" evidence="1">
    <location>
        <begin position="300"/>
        <end position="319"/>
    </location>
</feature>
<name>A0A8S1HAI0_9PELO</name>
<feature type="transmembrane region" description="Helical" evidence="1">
    <location>
        <begin position="239"/>
        <end position="264"/>
    </location>
</feature>
<keyword evidence="1" id="KW-1133">Transmembrane helix</keyword>
<evidence type="ECO:0000313" key="3">
    <source>
        <dbReference type="Proteomes" id="UP000835052"/>
    </source>
</evidence>
<dbReference type="Proteomes" id="UP000835052">
    <property type="component" value="Unassembled WGS sequence"/>
</dbReference>
<feature type="transmembrane region" description="Helical" evidence="1">
    <location>
        <begin position="271"/>
        <end position="294"/>
    </location>
</feature>
<feature type="transmembrane region" description="Helical" evidence="1">
    <location>
        <begin position="75"/>
        <end position="98"/>
    </location>
</feature>
<feature type="transmembrane region" description="Helical" evidence="1">
    <location>
        <begin position="201"/>
        <end position="219"/>
    </location>
</feature>
<dbReference type="AlphaFoldDB" id="A0A8S1HAI0"/>
<comment type="caution">
    <text evidence="2">The sequence shown here is derived from an EMBL/GenBank/DDBJ whole genome shotgun (WGS) entry which is preliminary data.</text>
</comment>
<evidence type="ECO:0008006" key="4">
    <source>
        <dbReference type="Google" id="ProtNLM"/>
    </source>
</evidence>
<accession>A0A8S1HAI0</accession>
<dbReference type="EMBL" id="CAJGYM010000026">
    <property type="protein sequence ID" value="CAD6192182.1"/>
    <property type="molecule type" value="Genomic_DNA"/>
</dbReference>
<reference evidence="2" key="1">
    <citation type="submission" date="2020-10" db="EMBL/GenBank/DDBJ databases">
        <authorList>
            <person name="Kikuchi T."/>
        </authorList>
    </citation>
    <scope>NUCLEOTIDE SEQUENCE</scope>
    <source>
        <strain evidence="2">NKZ352</strain>
    </source>
</reference>
<organism evidence="2 3">
    <name type="scientific">Caenorhabditis auriculariae</name>
    <dbReference type="NCBI Taxonomy" id="2777116"/>
    <lineage>
        <taxon>Eukaryota</taxon>
        <taxon>Metazoa</taxon>
        <taxon>Ecdysozoa</taxon>
        <taxon>Nematoda</taxon>
        <taxon>Chromadorea</taxon>
        <taxon>Rhabditida</taxon>
        <taxon>Rhabditina</taxon>
        <taxon>Rhabditomorpha</taxon>
        <taxon>Rhabditoidea</taxon>
        <taxon>Rhabditidae</taxon>
        <taxon>Peloderinae</taxon>
        <taxon>Caenorhabditis</taxon>
    </lineage>
</organism>